<gene>
    <name evidence="2" type="ORF">C0Z16_15745</name>
    <name evidence="1" type="ORF">LMG27174_03443</name>
</gene>
<dbReference type="AlphaFoldDB" id="A0A2N7WKK9"/>
<keyword evidence="3" id="KW-1185">Reference proteome</keyword>
<proteinExistence type="predicted"/>
<dbReference type="Proteomes" id="UP000494205">
    <property type="component" value="Unassembled WGS sequence"/>
</dbReference>
<accession>A0A2N7WKK9</accession>
<organism evidence="1 4">
    <name type="scientific">Paraburkholderia rhynchosiae</name>
    <dbReference type="NCBI Taxonomy" id="487049"/>
    <lineage>
        <taxon>Bacteria</taxon>
        <taxon>Pseudomonadati</taxon>
        <taxon>Pseudomonadota</taxon>
        <taxon>Betaproteobacteria</taxon>
        <taxon>Burkholderiales</taxon>
        <taxon>Burkholderiaceae</taxon>
        <taxon>Paraburkholderia</taxon>
    </lineage>
</organism>
<name>A0A2N7WKK9_9BURK</name>
<evidence type="ECO:0000313" key="3">
    <source>
        <dbReference type="Proteomes" id="UP000235659"/>
    </source>
</evidence>
<dbReference type="EMBL" id="PNXY01000010">
    <property type="protein sequence ID" value="PMS29904.1"/>
    <property type="molecule type" value="Genomic_DNA"/>
</dbReference>
<protein>
    <submittedName>
        <fullName evidence="1">Uncharacterized protein</fullName>
    </submittedName>
</protein>
<evidence type="ECO:0000313" key="4">
    <source>
        <dbReference type="Proteomes" id="UP000494205"/>
    </source>
</evidence>
<sequence length="85" mass="9571">MSGLLLAFLTWFATPALRTCSYFPRGTVASLWLVTDPEEIHRVNSMGKCILQEWLPIARVPDASHSPAFKKRFDPAFAAHTPAWQ</sequence>
<evidence type="ECO:0000313" key="2">
    <source>
        <dbReference type="EMBL" id="PMS29904.1"/>
    </source>
</evidence>
<reference evidence="2 3" key="1">
    <citation type="submission" date="2018-01" db="EMBL/GenBank/DDBJ databases">
        <title>Whole genome analyses suggest that Burkholderia sensu lato contains two further novel genera in the rhizoxinica-symbiotica group Mycetohabitans gen. nov., and Trinickia gen. nov.: implications for the evolution of diazotrophy and nodulation in the Burkholderiaceae.</title>
        <authorList>
            <person name="Estrada-de los Santos P."/>
            <person name="Palmer M."/>
            <person name="Chavez-Ramirez B."/>
            <person name="Beukes C."/>
            <person name="Steenkamp E.T."/>
            <person name="Hirsch A.M."/>
            <person name="Manyaka P."/>
            <person name="Maluk M."/>
            <person name="Lafos M."/>
            <person name="Crook M."/>
            <person name="Gross E."/>
            <person name="Simon M.F."/>
            <person name="Bueno dos Reis Junior F."/>
            <person name="Poole P.S."/>
            <person name="Venter S.N."/>
            <person name="James E.K."/>
        </authorList>
    </citation>
    <scope>NUCLEOTIDE SEQUENCE [LARGE SCALE GENOMIC DNA]</scope>
    <source>
        <strain evidence="2 3">WSM 3937</strain>
    </source>
</reference>
<dbReference type="EMBL" id="CADIJZ010000011">
    <property type="protein sequence ID" value="CAB3696381.1"/>
    <property type="molecule type" value="Genomic_DNA"/>
</dbReference>
<dbReference type="Proteomes" id="UP000235659">
    <property type="component" value="Unassembled WGS sequence"/>
</dbReference>
<evidence type="ECO:0000313" key="1">
    <source>
        <dbReference type="EMBL" id="CAB3696381.1"/>
    </source>
</evidence>
<reference evidence="1 4" key="2">
    <citation type="submission" date="2020-04" db="EMBL/GenBank/DDBJ databases">
        <authorList>
            <person name="De Canck E."/>
        </authorList>
    </citation>
    <scope>NUCLEOTIDE SEQUENCE [LARGE SCALE GENOMIC DNA]</scope>
    <source>
        <strain evidence="1 4">LMG 27174</strain>
    </source>
</reference>